<dbReference type="RefSeq" id="WP_118698361.1">
    <property type="nucleotide sequence ID" value="NZ_JBBMEI010000094.1"/>
</dbReference>
<evidence type="ECO:0000259" key="1">
    <source>
        <dbReference type="Pfam" id="PF13304"/>
    </source>
</evidence>
<protein>
    <submittedName>
        <fullName evidence="2">AAA family ATPase</fullName>
    </submittedName>
</protein>
<comment type="caution">
    <text evidence="2">The sequence shown here is derived from an EMBL/GenBank/DDBJ whole genome shotgun (WGS) entry which is preliminary data.</text>
</comment>
<dbReference type="InterPro" id="IPR027417">
    <property type="entry name" value="P-loop_NTPase"/>
</dbReference>
<name>A0ABV1ARR4_9FIRM</name>
<evidence type="ECO:0000313" key="2">
    <source>
        <dbReference type="EMBL" id="MEQ2360061.1"/>
    </source>
</evidence>
<organism evidence="2 3">
    <name type="scientific">Blautia intestinihominis</name>
    <dbReference type="NCBI Taxonomy" id="3133152"/>
    <lineage>
        <taxon>Bacteria</taxon>
        <taxon>Bacillati</taxon>
        <taxon>Bacillota</taxon>
        <taxon>Clostridia</taxon>
        <taxon>Lachnospirales</taxon>
        <taxon>Lachnospiraceae</taxon>
        <taxon>Blautia</taxon>
    </lineage>
</organism>
<gene>
    <name evidence="2" type="ORF">WMO75_17365</name>
</gene>
<dbReference type="Proteomes" id="UP001446032">
    <property type="component" value="Unassembled WGS sequence"/>
</dbReference>
<proteinExistence type="predicted"/>
<dbReference type="InterPro" id="IPR003959">
    <property type="entry name" value="ATPase_AAA_core"/>
</dbReference>
<evidence type="ECO:0000313" key="3">
    <source>
        <dbReference type="Proteomes" id="UP001446032"/>
    </source>
</evidence>
<reference evidence="2 3" key="1">
    <citation type="submission" date="2024-03" db="EMBL/GenBank/DDBJ databases">
        <title>Human intestinal bacterial collection.</title>
        <authorList>
            <person name="Pauvert C."/>
            <person name="Hitch T.C.A."/>
            <person name="Clavel T."/>
        </authorList>
    </citation>
    <scope>NUCLEOTIDE SEQUENCE [LARGE SCALE GENOMIC DNA]</scope>
    <source>
        <strain evidence="2 3">CLA-AA-H95</strain>
    </source>
</reference>
<accession>A0ABV1ARR4</accession>
<dbReference type="Gene3D" id="3.40.50.300">
    <property type="entry name" value="P-loop containing nucleotide triphosphate hydrolases"/>
    <property type="match status" value="1"/>
</dbReference>
<dbReference type="Pfam" id="PF13304">
    <property type="entry name" value="AAA_21"/>
    <property type="match status" value="1"/>
</dbReference>
<sequence>MLIEFRFKNYRSFRDEAVLSMEAVGLSSFKKSLIEQNKMKLLPGAAIYGKNGGGKSNVIRAFWLGVQFIRNAQRIQHEKASMPVVPFLLDDYSANNPTEFAFDYIADGIKYWYSFEATKEKIIRESLYHAPKGQKALVFSREQQKFNFTEDKARRKLISETVAENQLFFSVACTMNDAVCTKAMKWFREDIFFSRDYTDIPQQLLEYSGDSNMLNAISEYAKAADFGIEEMQFEIENKEIDGAIDFPENIPEGMKSALTSFIQILSETSNNSEGKVTCSHHLNL</sequence>
<feature type="domain" description="ATPase AAA-type core" evidence="1">
    <location>
        <begin position="46"/>
        <end position="194"/>
    </location>
</feature>
<keyword evidence="3" id="KW-1185">Reference proteome</keyword>
<dbReference type="EMBL" id="JBBMEI010000094">
    <property type="protein sequence ID" value="MEQ2360061.1"/>
    <property type="molecule type" value="Genomic_DNA"/>
</dbReference>